<feature type="non-terminal residue" evidence="2">
    <location>
        <position position="1"/>
    </location>
</feature>
<dbReference type="GO" id="GO:0003676">
    <property type="term" value="F:nucleic acid binding"/>
    <property type="evidence" value="ECO:0007669"/>
    <property type="project" value="InterPro"/>
</dbReference>
<dbReference type="GO" id="GO:0008408">
    <property type="term" value="F:3'-5' exonuclease activity"/>
    <property type="evidence" value="ECO:0007669"/>
    <property type="project" value="TreeGrafter"/>
</dbReference>
<dbReference type="CDD" id="cd06127">
    <property type="entry name" value="DEDDh"/>
    <property type="match status" value="1"/>
</dbReference>
<dbReference type="Gene3D" id="3.30.420.10">
    <property type="entry name" value="Ribonuclease H-like superfamily/Ribonuclease H"/>
    <property type="match status" value="1"/>
</dbReference>
<organism evidence="2">
    <name type="scientific">marine metagenome</name>
    <dbReference type="NCBI Taxonomy" id="408172"/>
    <lineage>
        <taxon>unclassified sequences</taxon>
        <taxon>metagenomes</taxon>
        <taxon>ecological metagenomes</taxon>
    </lineage>
</organism>
<dbReference type="InterPro" id="IPR013520">
    <property type="entry name" value="Ribonucl_H"/>
</dbReference>
<dbReference type="GO" id="GO:0045004">
    <property type="term" value="P:DNA replication proofreading"/>
    <property type="evidence" value="ECO:0007669"/>
    <property type="project" value="TreeGrafter"/>
</dbReference>
<proteinExistence type="predicted"/>
<dbReference type="PANTHER" id="PTHR30231">
    <property type="entry name" value="DNA POLYMERASE III SUBUNIT EPSILON"/>
    <property type="match status" value="1"/>
</dbReference>
<reference evidence="2" key="1">
    <citation type="submission" date="2018-05" db="EMBL/GenBank/DDBJ databases">
        <authorList>
            <person name="Lanie J.A."/>
            <person name="Ng W.-L."/>
            <person name="Kazmierczak K.M."/>
            <person name="Andrzejewski T.M."/>
            <person name="Davidsen T.M."/>
            <person name="Wayne K.J."/>
            <person name="Tettelin H."/>
            <person name="Glass J.I."/>
            <person name="Rusch D."/>
            <person name="Podicherti R."/>
            <person name="Tsui H.-C.T."/>
            <person name="Winkler M.E."/>
        </authorList>
    </citation>
    <scope>NUCLEOTIDE SEQUENCE</scope>
</reference>
<evidence type="ECO:0000259" key="1">
    <source>
        <dbReference type="SMART" id="SM00479"/>
    </source>
</evidence>
<gene>
    <name evidence="2" type="ORF">METZ01_LOCUS399505</name>
</gene>
<dbReference type="Pfam" id="PF00929">
    <property type="entry name" value="RNase_T"/>
    <property type="match status" value="1"/>
</dbReference>
<dbReference type="InterPro" id="IPR012337">
    <property type="entry name" value="RNaseH-like_sf"/>
</dbReference>
<sequence length="132" mass="15187">VKEIQPFIQNLTGINKEMLKNEPKFKDISKKIMDITNNCTLVAHNADFDYRVLRNEFTNIGVNFNRKTLCTIELSKELLPEQDSYSLGKLTTSLGIKIEKRHRADGDAMATLKLFKMLLEKDKANVIDRLTK</sequence>
<dbReference type="InterPro" id="IPR036397">
    <property type="entry name" value="RNaseH_sf"/>
</dbReference>
<dbReference type="AlphaFoldDB" id="A0A382VL71"/>
<protein>
    <recommendedName>
        <fullName evidence="1">Exonuclease domain-containing protein</fullName>
    </recommendedName>
</protein>
<name>A0A382VL71_9ZZZZ</name>
<dbReference type="SUPFAM" id="SSF53098">
    <property type="entry name" value="Ribonuclease H-like"/>
    <property type="match status" value="1"/>
</dbReference>
<dbReference type="EMBL" id="UINC01152457">
    <property type="protein sequence ID" value="SVD46651.1"/>
    <property type="molecule type" value="Genomic_DNA"/>
</dbReference>
<evidence type="ECO:0000313" key="2">
    <source>
        <dbReference type="EMBL" id="SVD46651.1"/>
    </source>
</evidence>
<dbReference type="PANTHER" id="PTHR30231:SF41">
    <property type="entry name" value="DNA POLYMERASE III SUBUNIT EPSILON"/>
    <property type="match status" value="1"/>
</dbReference>
<dbReference type="SMART" id="SM00479">
    <property type="entry name" value="EXOIII"/>
    <property type="match status" value="1"/>
</dbReference>
<feature type="domain" description="Exonuclease" evidence="1">
    <location>
        <begin position="1"/>
        <end position="124"/>
    </location>
</feature>
<dbReference type="FunFam" id="3.30.420.10:FF:000045">
    <property type="entry name" value="3'-5' exonuclease DinG"/>
    <property type="match status" value="1"/>
</dbReference>
<accession>A0A382VL71</accession>
<dbReference type="GO" id="GO:0005829">
    <property type="term" value="C:cytosol"/>
    <property type="evidence" value="ECO:0007669"/>
    <property type="project" value="TreeGrafter"/>
</dbReference>